<proteinExistence type="inferred from homology"/>
<gene>
    <name evidence="7" type="ORF">LC_TR14636_c0_g1_i1_g.50049</name>
</gene>
<evidence type="ECO:0000256" key="3">
    <source>
        <dbReference type="ARBA" id="ARBA00022737"/>
    </source>
</evidence>
<organism evidence="7">
    <name type="scientific">Noccaea caerulescens</name>
    <name type="common">Alpine penny-cress</name>
    <name type="synonym">Thlaspi caerulescens</name>
    <dbReference type="NCBI Taxonomy" id="107243"/>
    <lineage>
        <taxon>Eukaryota</taxon>
        <taxon>Viridiplantae</taxon>
        <taxon>Streptophyta</taxon>
        <taxon>Embryophyta</taxon>
        <taxon>Tracheophyta</taxon>
        <taxon>Spermatophyta</taxon>
        <taxon>Magnoliopsida</taxon>
        <taxon>eudicotyledons</taxon>
        <taxon>Gunneridae</taxon>
        <taxon>Pentapetalae</taxon>
        <taxon>rosids</taxon>
        <taxon>malvids</taxon>
        <taxon>Brassicales</taxon>
        <taxon>Brassicaceae</taxon>
        <taxon>Coluteocarpeae</taxon>
        <taxon>Noccaea</taxon>
    </lineage>
</organism>
<dbReference type="Gene3D" id="2.130.10.10">
    <property type="entry name" value="YVTN repeat-like/Quinoprotein amine dehydrogenase"/>
    <property type="match status" value="1"/>
</dbReference>
<sequence>MLPKKITWAGTYRELGLFKKPKTLIKNWERPKVERYILYARVRLPVKVVALSFGPQSMRNRLALAGSNLVGCWDPSVNTVDAGDALIPEGVCYVGAADDSFFAVGWAISDLQSFIICGGSRGRLIVLNAARLSYTRTLVGHEDDINDIKTHPQRLSLILTSSKDCTIKLWCVVSGLCILTLSDQYKKDIFWAICQPDYGCYWVVASGEQKHMEFWYMGVLAGMKPNLWKYDKDFESGYESRRNSINIGRGESVYTFSNPAYADSSQYFDRFHILSLERDVGMTLWVCLDNADAKHVLGFSDIPHYGRSKSVVSGGSDIISIGNKQGETYVLKFKNVLSPKYVDILSGKDSNSAVTQTACSYNGGLIASIYEDTDLVNIWVSKTEVRTEKKVYRIRPKVAACQRSKTKTKKKQKTPNRDIAVHRIDLANDDDNDDEVEGVKNVVQKLEGLEVTQNQ</sequence>
<evidence type="ECO:0000256" key="2">
    <source>
        <dbReference type="ARBA" id="ARBA00022574"/>
    </source>
</evidence>
<reference evidence="7" key="1">
    <citation type="submission" date="2016-07" db="EMBL/GenBank/DDBJ databases">
        <title>De novo transcriptome assembly of four accessions of the metal hyperaccumulator plant Noccaea caerulescens.</title>
        <authorList>
            <person name="Blande D."/>
            <person name="Halimaa P."/>
            <person name="Tervahauta A.I."/>
            <person name="Aarts M.G."/>
            <person name="Karenlampi S.O."/>
        </authorList>
    </citation>
    <scope>NUCLEOTIDE SEQUENCE</scope>
</reference>
<protein>
    <submittedName>
        <fullName evidence="7">Polycomb group protein FERTILIZATION-INDEPENDENT ENDOSPERM</fullName>
    </submittedName>
</protein>
<evidence type="ECO:0000256" key="5">
    <source>
        <dbReference type="ARBA" id="ARBA00023163"/>
    </source>
</evidence>
<accession>A0A1J3FR89</accession>
<dbReference type="InterPro" id="IPR036322">
    <property type="entry name" value="WD40_repeat_dom_sf"/>
</dbReference>
<dbReference type="EMBL" id="GEVK01007728">
    <property type="protein sequence ID" value="JAU45104.1"/>
    <property type="molecule type" value="Transcribed_RNA"/>
</dbReference>
<dbReference type="Pfam" id="PF00400">
    <property type="entry name" value="WD40"/>
    <property type="match status" value="1"/>
</dbReference>
<evidence type="ECO:0000256" key="1">
    <source>
        <dbReference type="ARBA" id="ARBA00008075"/>
    </source>
</evidence>
<dbReference type="InterPro" id="IPR015943">
    <property type="entry name" value="WD40/YVTN_repeat-like_dom_sf"/>
</dbReference>
<dbReference type="PROSITE" id="PS50294">
    <property type="entry name" value="WD_REPEATS_REGION"/>
    <property type="match status" value="1"/>
</dbReference>
<dbReference type="PROSITE" id="PS50082">
    <property type="entry name" value="WD_REPEATS_2"/>
    <property type="match status" value="1"/>
</dbReference>
<feature type="repeat" description="WD" evidence="6">
    <location>
        <begin position="138"/>
        <end position="170"/>
    </location>
</feature>
<dbReference type="InterPro" id="IPR001680">
    <property type="entry name" value="WD40_rpt"/>
</dbReference>
<keyword evidence="5" id="KW-0804">Transcription</keyword>
<keyword evidence="2 6" id="KW-0853">WD repeat</keyword>
<name>A0A1J3FR89_NOCCA</name>
<dbReference type="AlphaFoldDB" id="A0A1J3FR89"/>
<dbReference type="PANTHER" id="PTHR10253">
    <property type="entry name" value="POLYCOMB PROTEIN"/>
    <property type="match status" value="1"/>
</dbReference>
<evidence type="ECO:0000313" key="7">
    <source>
        <dbReference type="EMBL" id="JAU45104.1"/>
    </source>
</evidence>
<keyword evidence="3" id="KW-0677">Repeat</keyword>
<evidence type="ECO:0000256" key="6">
    <source>
        <dbReference type="PROSITE-ProRule" id="PRU00221"/>
    </source>
</evidence>
<dbReference type="SUPFAM" id="SSF50978">
    <property type="entry name" value="WD40 repeat-like"/>
    <property type="match status" value="1"/>
</dbReference>
<comment type="similarity">
    <text evidence="1">Belongs to the WD repeat ESC family.</text>
</comment>
<evidence type="ECO:0000256" key="4">
    <source>
        <dbReference type="ARBA" id="ARBA00023015"/>
    </source>
</evidence>
<dbReference type="InterPro" id="IPR051243">
    <property type="entry name" value="PcG_WD-repeat"/>
</dbReference>
<keyword evidence="4" id="KW-0805">Transcription regulation</keyword>
<dbReference type="SMART" id="SM00320">
    <property type="entry name" value="WD40"/>
    <property type="match status" value="2"/>
</dbReference>